<dbReference type="GeneID" id="77190609"/>
<reference evidence="7 11" key="3">
    <citation type="submission" date="2017-09" db="EMBL/GenBank/DDBJ databases">
        <title>Tripartite evolution among Lactobacillus johnsonii, Lactobacillus taiwanensis, Lactobacillus reuteri and their rodent host.</title>
        <authorList>
            <person name="Wang T."/>
            <person name="Knowles S."/>
            <person name="Cheng C."/>
        </authorList>
    </citation>
    <scope>NUCLEOTIDE SEQUENCE [LARGE SCALE GENOMIC DNA]</scope>
    <source>
        <strain evidence="7 11">103v</strain>
    </source>
</reference>
<dbReference type="EMBL" id="NGQC01000109">
    <property type="protein sequence ID" value="OYS99707.1"/>
    <property type="molecule type" value="Genomic_DNA"/>
</dbReference>
<proteinExistence type="inferred from homology"/>
<organism evidence="7 11">
    <name type="scientific">Limosilactobacillus reuteri</name>
    <name type="common">Lactobacillus reuteri</name>
    <dbReference type="NCBI Taxonomy" id="1598"/>
    <lineage>
        <taxon>Bacteria</taxon>
        <taxon>Bacillati</taxon>
        <taxon>Bacillota</taxon>
        <taxon>Bacilli</taxon>
        <taxon>Lactobacillales</taxon>
        <taxon>Lactobacillaceae</taxon>
        <taxon>Limosilactobacillus</taxon>
    </lineage>
</organism>
<feature type="region of interest" description="Disordered" evidence="4">
    <location>
        <begin position="85"/>
        <end position="177"/>
    </location>
</feature>
<evidence type="ECO:0000313" key="11">
    <source>
        <dbReference type="Proteomes" id="UP000216122"/>
    </source>
</evidence>
<dbReference type="CDD" id="cd07056">
    <property type="entry name" value="BMC_PduK"/>
    <property type="match status" value="1"/>
</dbReference>
<comment type="caution">
    <text evidence="7">The sequence shown here is derived from an EMBL/GenBank/DDBJ whole genome shotgun (WGS) entry which is preliminary data.</text>
</comment>
<dbReference type="Pfam" id="PF00936">
    <property type="entry name" value="BMC"/>
    <property type="match status" value="1"/>
</dbReference>
<dbReference type="Gene3D" id="3.30.70.1710">
    <property type="match status" value="1"/>
</dbReference>
<gene>
    <name evidence="7" type="ORF">CBG21_10945</name>
    <name evidence="9" type="ORF">DKZ22_02210</name>
    <name evidence="8" type="ORF">DKZ35_02445</name>
    <name evidence="10" type="ORF">E5F87_03225</name>
    <name evidence="6" type="ORF">NX099_02450</name>
</gene>
<name>A0A256V7Z4_LIMRT</name>
<dbReference type="InterPro" id="IPR044872">
    <property type="entry name" value="CcmK/CsoS1_BMC"/>
</dbReference>
<comment type="subcellular location">
    <subcellularLocation>
        <location evidence="1">Bacterial microcompartment</location>
    </subcellularLocation>
</comment>
<feature type="compositionally biased region" description="Basic and acidic residues" evidence="4">
    <location>
        <begin position="168"/>
        <end position="177"/>
    </location>
</feature>
<reference evidence="8" key="5">
    <citation type="submission" date="2018-05" db="EMBL/GenBank/DDBJ databases">
        <authorList>
            <person name="Peng X.Y."/>
            <person name="Xu Y.F."/>
            <person name="Luo D."/>
            <person name="Yu J."/>
            <person name="Gu J.Y."/>
        </authorList>
    </citation>
    <scope>NUCLEOTIDE SEQUENCE</scope>
    <source>
        <strain evidence="9">LR10</strain>
        <strain evidence="8">LR9</strain>
    </source>
</reference>
<evidence type="ECO:0000313" key="8">
    <source>
        <dbReference type="EMBL" id="PWT38099.1"/>
    </source>
</evidence>
<feature type="compositionally biased region" description="Polar residues" evidence="4">
    <location>
        <begin position="119"/>
        <end position="131"/>
    </location>
</feature>
<evidence type="ECO:0000256" key="1">
    <source>
        <dbReference type="ARBA" id="ARBA00024322"/>
    </source>
</evidence>
<accession>A0A256V7Z4</accession>
<dbReference type="InterPro" id="IPR000249">
    <property type="entry name" value="BMC_dom"/>
</dbReference>
<dbReference type="Proteomes" id="UP001286376">
    <property type="component" value="Unassembled WGS sequence"/>
</dbReference>
<reference evidence="8 12" key="4">
    <citation type="journal article" date="2018" name="Front. Microbiol.">
        <title>Comparative Genomics of the Herbivore Gut Symbiont Lactobacillus reuteri Reveals Genetic Diversity and Lifestyle Adaptation.</title>
        <authorList>
            <person name="Zhao J."/>
        </authorList>
    </citation>
    <scope>NUCLEOTIDE SEQUENCE [LARGE SCALE GENOMIC DNA]</scope>
    <source>
        <strain evidence="9 12">LR10</strain>
        <strain evidence="8">LR9</strain>
    </source>
</reference>
<comment type="similarity">
    <text evidence="3">Belongs to the bacterial microcompartments protein family.</text>
</comment>
<evidence type="ECO:0000313" key="6">
    <source>
        <dbReference type="EMBL" id="MDV8946272.1"/>
    </source>
</evidence>
<reference evidence="10" key="7">
    <citation type="submission" date="2019-04" db="EMBL/GenBank/DDBJ databases">
        <authorList>
            <person name="Bisanz J.E."/>
            <person name="Chagwedera N.D."/>
            <person name="Chawla A."/>
            <person name="Turnbaugh P.J."/>
        </authorList>
    </citation>
    <scope>NUCLEOTIDE SEQUENCE</scope>
    <source>
        <strain evidence="10">I8-5</strain>
    </source>
</reference>
<reference evidence="11" key="2">
    <citation type="submission" date="2017-05" db="EMBL/GenBank/DDBJ databases">
        <authorList>
            <person name="Lin X.B."/>
            <person name="Stothard P."/>
            <person name="Tasseva G."/>
            <person name="Walter J."/>
        </authorList>
    </citation>
    <scope>NUCLEOTIDE SEQUENCE [LARGE SCALE GENOMIC DNA]</scope>
    <source>
        <strain evidence="11">103v</strain>
    </source>
</reference>
<dbReference type="PANTHER" id="PTHR33941:SF11">
    <property type="entry name" value="BACTERIAL MICROCOMPARTMENT SHELL PROTEIN PDUJ"/>
    <property type="match status" value="1"/>
</dbReference>
<evidence type="ECO:0000256" key="4">
    <source>
        <dbReference type="SAM" id="MobiDB-lite"/>
    </source>
</evidence>
<dbReference type="GO" id="GO:0031469">
    <property type="term" value="C:bacterial microcompartment"/>
    <property type="evidence" value="ECO:0007669"/>
    <property type="project" value="UniProtKB-SubCell"/>
</dbReference>
<dbReference type="Proteomes" id="UP000245735">
    <property type="component" value="Unassembled WGS sequence"/>
</dbReference>
<dbReference type="Proteomes" id="UP000297521">
    <property type="component" value="Unassembled WGS sequence"/>
</dbReference>
<dbReference type="RefSeq" id="WP_019252015.1">
    <property type="nucleotide sequence ID" value="NZ_CP049760.1"/>
</dbReference>
<dbReference type="InterPro" id="IPR037233">
    <property type="entry name" value="CcmK-like_sf"/>
</dbReference>
<reference evidence="6 13" key="8">
    <citation type="journal article" date="2022" name="Front. Cell. Infect. Microbiol.">
        <title>The probiotic and immunomodulation effects of Limosilactobacillus reuteri RGW1 isolated from calf feces.</title>
        <authorList>
            <person name="Huang K."/>
            <person name="Shi W."/>
            <person name="Yang B."/>
            <person name="Wang J."/>
        </authorList>
    </citation>
    <scope>NUCLEOTIDE SEQUENCE [LARGE SCALE GENOMIC DNA]</scope>
    <source>
        <strain evidence="6 13">RGW1</strain>
    </source>
</reference>
<dbReference type="SUPFAM" id="SSF143414">
    <property type="entry name" value="CcmK-like"/>
    <property type="match status" value="1"/>
</dbReference>
<reference evidence="10" key="6">
    <citation type="journal article" date="2019" name="Cell Metab.">
        <title>Nutrient sensing in CD11c cells alters the gut microbiome to regulate food intake and body mass.</title>
        <authorList>
            <person name="Chagwedera N.D."/>
            <person name="Ang Q.Y."/>
            <person name="Bisanz J.E."/>
            <person name="Leong Y.A."/>
            <person name="Ganeshan K."/>
            <person name="Cai J."/>
            <person name="Patterson A.D."/>
            <person name="Turnbaugh P.J."/>
            <person name="Chawla A."/>
        </authorList>
    </citation>
    <scope>NUCLEOTIDE SEQUENCE</scope>
    <source>
        <strain evidence="10">I8-5</strain>
    </source>
</reference>
<dbReference type="InterPro" id="IPR050575">
    <property type="entry name" value="BMC_shell"/>
</dbReference>
<feature type="compositionally biased region" description="Basic and acidic residues" evidence="4">
    <location>
        <begin position="132"/>
        <end position="151"/>
    </location>
</feature>
<dbReference type="EMBL" id="QGHT01000005">
    <property type="protein sequence ID" value="PWT42962.1"/>
    <property type="molecule type" value="Genomic_DNA"/>
</dbReference>
<evidence type="ECO:0000313" key="13">
    <source>
        <dbReference type="Proteomes" id="UP001286376"/>
    </source>
</evidence>
<reference evidence="6" key="9">
    <citation type="submission" date="2022-08" db="EMBL/GenBank/DDBJ databases">
        <authorList>
            <person name="Huang K."/>
        </authorList>
    </citation>
    <scope>NUCLEOTIDE SEQUENCE</scope>
    <source>
        <strain evidence="6">RGW1</strain>
    </source>
</reference>
<evidence type="ECO:0000313" key="12">
    <source>
        <dbReference type="Proteomes" id="UP000245980"/>
    </source>
</evidence>
<dbReference type="EMBL" id="QGHV01000008">
    <property type="protein sequence ID" value="PWT38099.1"/>
    <property type="molecule type" value="Genomic_DNA"/>
</dbReference>
<dbReference type="SMART" id="SM00877">
    <property type="entry name" value="BMC"/>
    <property type="match status" value="1"/>
</dbReference>
<evidence type="ECO:0000256" key="2">
    <source>
        <dbReference type="ARBA" id="ARBA00024446"/>
    </source>
</evidence>
<feature type="compositionally biased region" description="Basic and acidic residues" evidence="4">
    <location>
        <begin position="101"/>
        <end position="118"/>
    </location>
</feature>
<evidence type="ECO:0000259" key="5">
    <source>
        <dbReference type="PROSITE" id="PS51930"/>
    </source>
</evidence>
<feature type="domain" description="BMC" evidence="5">
    <location>
        <begin position="3"/>
        <end position="86"/>
    </location>
</feature>
<dbReference type="EMBL" id="SRKR01000004">
    <property type="protein sequence ID" value="TGB11968.1"/>
    <property type="molecule type" value="Genomic_DNA"/>
</dbReference>
<keyword evidence="2" id="KW-1283">Bacterial microcompartment</keyword>
<dbReference type="EMBL" id="JAOTNP010000009">
    <property type="protein sequence ID" value="MDV8946272.1"/>
    <property type="molecule type" value="Genomic_DNA"/>
</dbReference>
<dbReference type="PROSITE" id="PS51930">
    <property type="entry name" value="BMC_2"/>
    <property type="match status" value="1"/>
</dbReference>
<dbReference type="Proteomes" id="UP000216122">
    <property type="component" value="Unassembled WGS sequence"/>
</dbReference>
<evidence type="ECO:0000313" key="9">
    <source>
        <dbReference type="EMBL" id="PWT42962.1"/>
    </source>
</evidence>
<sequence length="189" mass="20495">MKSLGYVECNGLSGAIVAADRMLKTADVELSSIQNTKGNGWVTLQVSGELSAITVAVQAVKDYLPDVYVTSAIIGRPATGLNSLGKTDLLQPNPEKQQNIAEKEKVTEPSSIKEEIVQKSENSAEPSVQTERSLEGKDEIEASDSSSDKQDTNSNDNEVTCNMCGDPKCPRKLGEPHKKCIHYNELKKK</sequence>
<evidence type="ECO:0000256" key="3">
    <source>
        <dbReference type="PROSITE-ProRule" id="PRU01278"/>
    </source>
</evidence>
<protein>
    <submittedName>
        <fullName evidence="6">BMC domain-containing protein</fullName>
    </submittedName>
    <submittedName>
        <fullName evidence="7">Microcompartment protein</fullName>
    </submittedName>
</protein>
<dbReference type="AlphaFoldDB" id="A0A256V7Z4"/>
<reference evidence="7" key="1">
    <citation type="submission" date="2017-05" db="EMBL/GenBank/DDBJ databases">
        <authorList>
            <person name="Song R."/>
            <person name="Chenine A.L."/>
            <person name="Ruprecht R.M."/>
        </authorList>
    </citation>
    <scope>NUCLEOTIDE SEQUENCE [LARGE SCALE GENOMIC DNA]</scope>
    <source>
        <strain evidence="7">103v</strain>
    </source>
</reference>
<dbReference type="PANTHER" id="PTHR33941">
    <property type="entry name" value="PROPANEDIOL UTILIZATION PROTEIN PDUA"/>
    <property type="match status" value="1"/>
</dbReference>
<dbReference type="Proteomes" id="UP000245980">
    <property type="component" value="Unassembled WGS sequence"/>
</dbReference>
<evidence type="ECO:0000313" key="10">
    <source>
        <dbReference type="EMBL" id="TGB11968.1"/>
    </source>
</evidence>
<evidence type="ECO:0000313" key="7">
    <source>
        <dbReference type="EMBL" id="OYS99707.1"/>
    </source>
</evidence>